<name>A0A7Y0USM9_9ACTO</name>
<reference evidence="3 4" key="1">
    <citation type="submission" date="2020-04" db="EMBL/GenBank/DDBJ databases">
        <title>Antimicrobial susceptibility and clonality of vaginal-derived multi-drug resistant Mobiluncus isolates in China.</title>
        <authorList>
            <person name="Zhang X."/>
        </authorList>
    </citation>
    <scope>NUCLEOTIDE SEQUENCE [LARGE SCALE GENOMIC DNA]</scope>
    <source>
        <strain evidence="2 3">12</strain>
        <strain evidence="1 4">13</strain>
    </source>
</reference>
<sequence length="104" mass="11728">MYRIPFPRWACDVRVLPARGDKTPSWVLPRVLVVPADSVEEEGFTRATADEAVMFLINQSLTPPASTDRVEVPDTHPMRGLWQVEGKPAPWPLGVQVSLRRIHD</sequence>
<evidence type="ECO:0000313" key="2">
    <source>
        <dbReference type="EMBL" id="NMX02814.1"/>
    </source>
</evidence>
<protein>
    <submittedName>
        <fullName evidence="2">Uncharacterized protein</fullName>
    </submittedName>
</protein>
<evidence type="ECO:0000313" key="3">
    <source>
        <dbReference type="Proteomes" id="UP000575397"/>
    </source>
</evidence>
<evidence type="ECO:0000313" key="1">
    <source>
        <dbReference type="EMBL" id="NMW64592.1"/>
    </source>
</evidence>
<dbReference type="EMBL" id="JABCUS010000004">
    <property type="protein sequence ID" value="NMX02814.1"/>
    <property type="molecule type" value="Genomic_DNA"/>
</dbReference>
<dbReference type="RefSeq" id="WP_169762257.1">
    <property type="nucleotide sequence ID" value="NZ_JABCUR010000002.1"/>
</dbReference>
<dbReference type="AlphaFoldDB" id="A0A7Y0USM9"/>
<dbReference type="EMBL" id="JABCUR010000002">
    <property type="protein sequence ID" value="NMW64592.1"/>
    <property type="molecule type" value="Genomic_DNA"/>
</dbReference>
<evidence type="ECO:0000313" key="4">
    <source>
        <dbReference type="Proteomes" id="UP000578252"/>
    </source>
</evidence>
<comment type="caution">
    <text evidence="2">The sequence shown here is derived from an EMBL/GenBank/DDBJ whole genome shotgun (WGS) entry which is preliminary data.</text>
</comment>
<organism evidence="2 3">
    <name type="scientific">Mobiluncus mulieris</name>
    <dbReference type="NCBI Taxonomy" id="2052"/>
    <lineage>
        <taxon>Bacteria</taxon>
        <taxon>Bacillati</taxon>
        <taxon>Actinomycetota</taxon>
        <taxon>Actinomycetes</taxon>
        <taxon>Actinomycetales</taxon>
        <taxon>Actinomycetaceae</taxon>
        <taxon>Mobiluncus</taxon>
    </lineage>
</organism>
<dbReference type="Proteomes" id="UP000575397">
    <property type="component" value="Unassembled WGS sequence"/>
</dbReference>
<accession>A0A7Y0USM9</accession>
<gene>
    <name evidence="2" type="ORF">HHJ77_02405</name>
    <name evidence="1" type="ORF">HHJ78_03370</name>
</gene>
<proteinExistence type="predicted"/>
<dbReference type="Proteomes" id="UP000578252">
    <property type="component" value="Unassembled WGS sequence"/>
</dbReference>